<dbReference type="EMBL" id="FOKA01000002">
    <property type="protein sequence ID" value="SFA81954.1"/>
    <property type="molecule type" value="Genomic_DNA"/>
</dbReference>
<name>A0A1I0W0B4_9CELL</name>
<dbReference type="CDD" id="cd00291">
    <property type="entry name" value="SirA_YedF_YeeD"/>
    <property type="match status" value="1"/>
</dbReference>
<dbReference type="PROSITE" id="PS01148">
    <property type="entry name" value="UPF0033"/>
    <property type="match status" value="1"/>
</dbReference>
<reference evidence="4 5" key="1">
    <citation type="submission" date="2016-10" db="EMBL/GenBank/DDBJ databases">
        <authorList>
            <person name="de Groot N.N."/>
        </authorList>
    </citation>
    <scope>NUCLEOTIDE SEQUENCE [LARGE SCALE GENOMIC DNA]</scope>
    <source>
        <strain evidence="4 5">CGMCC 4.6945</strain>
    </source>
</reference>
<dbReference type="Pfam" id="PF01206">
    <property type="entry name" value="TusA"/>
    <property type="match status" value="1"/>
</dbReference>
<dbReference type="PANTHER" id="PTHR33279">
    <property type="entry name" value="SULFUR CARRIER PROTEIN YEDF-RELATED"/>
    <property type="match status" value="1"/>
</dbReference>
<dbReference type="InterPro" id="IPR036868">
    <property type="entry name" value="TusA-like_sf"/>
</dbReference>
<dbReference type="AlphaFoldDB" id="A0A1I0W0B4"/>
<dbReference type="PANTHER" id="PTHR33279:SF6">
    <property type="entry name" value="SULFUR CARRIER PROTEIN YEDF-RELATED"/>
    <property type="match status" value="1"/>
</dbReference>
<evidence type="ECO:0000313" key="5">
    <source>
        <dbReference type="Proteomes" id="UP000199012"/>
    </source>
</evidence>
<dbReference type="InterPro" id="IPR001455">
    <property type="entry name" value="TusA-like"/>
</dbReference>
<sequence length="91" mass="9184">MAGPVSGAPDGVVEVVDARGLLCPLPVVHLARAAAAAPPGSLLQVLTTDPAALSDVPAWARMRGHALVARTDEPDGSARLTVRTTDPDAPS</sequence>
<proteinExistence type="inferred from homology"/>
<feature type="region of interest" description="Disordered" evidence="2">
    <location>
        <begin position="71"/>
        <end position="91"/>
    </location>
</feature>
<feature type="domain" description="UPF0033" evidence="3">
    <location>
        <begin position="16"/>
        <end position="40"/>
    </location>
</feature>
<evidence type="ECO:0000259" key="3">
    <source>
        <dbReference type="PROSITE" id="PS01148"/>
    </source>
</evidence>
<protein>
    <submittedName>
        <fullName evidence="4">tRNA 2-thiouridine synthesizing protein A</fullName>
    </submittedName>
</protein>
<evidence type="ECO:0000313" key="4">
    <source>
        <dbReference type="EMBL" id="SFA81954.1"/>
    </source>
</evidence>
<dbReference type="Proteomes" id="UP000199012">
    <property type="component" value="Unassembled WGS sequence"/>
</dbReference>
<keyword evidence="5" id="KW-1185">Reference proteome</keyword>
<gene>
    <name evidence="4" type="ORF">SAMN05421867_10282</name>
</gene>
<accession>A0A1I0W0B4</accession>
<evidence type="ECO:0000256" key="2">
    <source>
        <dbReference type="SAM" id="MobiDB-lite"/>
    </source>
</evidence>
<dbReference type="STRING" id="988821.SAMN05421867_10282"/>
<dbReference type="Gene3D" id="3.30.110.40">
    <property type="entry name" value="TusA-like domain"/>
    <property type="match status" value="1"/>
</dbReference>
<organism evidence="4 5">
    <name type="scientific">Cellulomonas marina</name>
    <dbReference type="NCBI Taxonomy" id="988821"/>
    <lineage>
        <taxon>Bacteria</taxon>
        <taxon>Bacillati</taxon>
        <taxon>Actinomycetota</taxon>
        <taxon>Actinomycetes</taxon>
        <taxon>Micrococcales</taxon>
        <taxon>Cellulomonadaceae</taxon>
        <taxon>Cellulomonas</taxon>
    </lineage>
</organism>
<comment type="similarity">
    <text evidence="1">Belongs to the sulfur carrier protein TusA family.</text>
</comment>
<dbReference type="SUPFAM" id="SSF64307">
    <property type="entry name" value="SirA-like"/>
    <property type="match status" value="1"/>
</dbReference>
<evidence type="ECO:0000256" key="1">
    <source>
        <dbReference type="ARBA" id="ARBA00008984"/>
    </source>
</evidence>